<evidence type="ECO:0000256" key="1">
    <source>
        <dbReference type="SAM" id="Phobius"/>
    </source>
</evidence>
<dbReference type="RefSeq" id="WP_229725664.1">
    <property type="nucleotide sequence ID" value="NZ_BMOF01000009.1"/>
</dbReference>
<sequence>MGNDMGLNALVNIVLSLACIGLAWWALQAVKWDLFLRRPDSPQAKLLIVFLALLVGSNVAAFLADYLGWSLLLHTLFS</sequence>
<feature type="transmembrane region" description="Helical" evidence="1">
    <location>
        <begin position="6"/>
        <end position="27"/>
    </location>
</feature>
<dbReference type="AlphaFoldDB" id="A0A8J3FBE3"/>
<organism evidence="2 3">
    <name type="scientific">Calditerricola satsumensis</name>
    <dbReference type="NCBI Taxonomy" id="373054"/>
    <lineage>
        <taxon>Bacteria</taxon>
        <taxon>Bacillati</taxon>
        <taxon>Bacillota</taxon>
        <taxon>Bacilli</taxon>
        <taxon>Bacillales</taxon>
        <taxon>Bacillaceae</taxon>
        <taxon>Calditerricola</taxon>
    </lineage>
</organism>
<dbReference type="InterPro" id="IPR009526">
    <property type="entry name" value="DUF1146"/>
</dbReference>
<gene>
    <name evidence="2" type="primary">ywzB</name>
    <name evidence="2" type="ORF">GCM10007043_07300</name>
</gene>
<protein>
    <submittedName>
        <fullName evidence="2">Putative membrane protein YwzB</fullName>
    </submittedName>
</protein>
<dbReference type="NCBIfam" id="TIGR02327">
    <property type="entry name" value="int_mem_ywzB"/>
    <property type="match status" value="1"/>
</dbReference>
<comment type="caution">
    <text evidence="2">The sequence shown here is derived from an EMBL/GenBank/DDBJ whole genome shotgun (WGS) entry which is preliminary data.</text>
</comment>
<keyword evidence="1" id="KW-0812">Transmembrane</keyword>
<proteinExistence type="predicted"/>
<evidence type="ECO:0000313" key="2">
    <source>
        <dbReference type="EMBL" id="GGJ96009.1"/>
    </source>
</evidence>
<dbReference type="Pfam" id="PF06612">
    <property type="entry name" value="DUF1146"/>
    <property type="match status" value="1"/>
</dbReference>
<name>A0A8J3FBE3_9BACI</name>
<accession>A0A8J3FBE3</accession>
<reference evidence="2" key="2">
    <citation type="submission" date="2020-09" db="EMBL/GenBank/DDBJ databases">
        <authorList>
            <person name="Sun Q."/>
            <person name="Ohkuma M."/>
        </authorList>
    </citation>
    <scope>NUCLEOTIDE SEQUENCE</scope>
    <source>
        <strain evidence="2">JCM 14719</strain>
    </source>
</reference>
<evidence type="ECO:0000313" key="3">
    <source>
        <dbReference type="Proteomes" id="UP000637720"/>
    </source>
</evidence>
<dbReference type="EMBL" id="BMOF01000009">
    <property type="protein sequence ID" value="GGJ96009.1"/>
    <property type="molecule type" value="Genomic_DNA"/>
</dbReference>
<keyword evidence="3" id="KW-1185">Reference proteome</keyword>
<feature type="transmembrane region" description="Helical" evidence="1">
    <location>
        <begin position="47"/>
        <end position="69"/>
    </location>
</feature>
<reference evidence="2" key="1">
    <citation type="journal article" date="2014" name="Int. J. Syst. Evol. Microbiol.">
        <title>Complete genome sequence of Corynebacterium casei LMG S-19264T (=DSM 44701T), isolated from a smear-ripened cheese.</title>
        <authorList>
            <consortium name="US DOE Joint Genome Institute (JGI-PGF)"/>
            <person name="Walter F."/>
            <person name="Albersmeier A."/>
            <person name="Kalinowski J."/>
            <person name="Ruckert C."/>
        </authorList>
    </citation>
    <scope>NUCLEOTIDE SEQUENCE</scope>
    <source>
        <strain evidence="2">JCM 14719</strain>
    </source>
</reference>
<keyword evidence="1" id="KW-1133">Transmembrane helix</keyword>
<dbReference type="Proteomes" id="UP000637720">
    <property type="component" value="Unassembled WGS sequence"/>
</dbReference>
<keyword evidence="1" id="KW-0472">Membrane</keyword>